<proteinExistence type="predicted"/>
<reference evidence="1" key="1">
    <citation type="submission" date="2011-09" db="EMBL/GenBank/DDBJ databases">
        <title>The permanent draft genome of Mucilaginibacter paludis DSM 18603.</title>
        <authorList>
            <consortium name="US DOE Joint Genome Institute (JGI-PGF)"/>
            <person name="Lucas S."/>
            <person name="Han J."/>
            <person name="Lapidus A."/>
            <person name="Bruce D."/>
            <person name="Goodwin L."/>
            <person name="Pitluck S."/>
            <person name="Peters L."/>
            <person name="Kyrpides N."/>
            <person name="Mavromatis K."/>
            <person name="Ivanova N."/>
            <person name="Mikhailova N."/>
            <person name="Held B."/>
            <person name="Detter J.C."/>
            <person name="Tapia R."/>
            <person name="Han C."/>
            <person name="Land M."/>
            <person name="Hauser L."/>
            <person name="Markowitz V."/>
            <person name="Cheng J.-F."/>
            <person name="Hugenholtz P."/>
            <person name="Woyke T."/>
            <person name="Wu D."/>
            <person name="Tindall B."/>
            <person name="Brambilla E."/>
            <person name="Klenk H.-P."/>
            <person name="Eisen J.A."/>
        </authorList>
    </citation>
    <scope>NUCLEOTIDE SEQUENCE [LARGE SCALE GENOMIC DNA]</scope>
    <source>
        <strain evidence="1">DSM 18603</strain>
    </source>
</reference>
<sequence>MVLKSDLCKNLTKLIGFEVEMRLNAPVTAK</sequence>
<dbReference type="Proteomes" id="UP000002774">
    <property type="component" value="Chromosome"/>
</dbReference>
<dbReference type="AlphaFoldDB" id="H1Y2G4"/>
<keyword evidence="2" id="KW-1185">Reference proteome</keyword>
<name>H1Y2G4_9SPHI</name>
<protein>
    <submittedName>
        <fullName evidence="1">Uncharacterized protein</fullName>
    </submittedName>
</protein>
<gene>
    <name evidence="1" type="ORF">Mucpa_3921</name>
</gene>
<evidence type="ECO:0000313" key="2">
    <source>
        <dbReference type="Proteomes" id="UP000002774"/>
    </source>
</evidence>
<organism evidence="1 2">
    <name type="scientific">Mucilaginibacter paludis DSM 18603</name>
    <dbReference type="NCBI Taxonomy" id="714943"/>
    <lineage>
        <taxon>Bacteria</taxon>
        <taxon>Pseudomonadati</taxon>
        <taxon>Bacteroidota</taxon>
        <taxon>Sphingobacteriia</taxon>
        <taxon>Sphingobacteriales</taxon>
        <taxon>Sphingobacteriaceae</taxon>
        <taxon>Mucilaginibacter</taxon>
    </lineage>
</organism>
<accession>H1Y2G4</accession>
<dbReference type="HOGENOM" id="CLU_3404405_0_0_10"/>
<evidence type="ECO:0000313" key="1">
    <source>
        <dbReference type="EMBL" id="EHQ28012.1"/>
    </source>
</evidence>
<dbReference type="EMBL" id="CM001403">
    <property type="protein sequence ID" value="EHQ28012.1"/>
    <property type="molecule type" value="Genomic_DNA"/>
</dbReference>